<feature type="compositionally biased region" description="Basic and acidic residues" evidence="1">
    <location>
        <begin position="10"/>
        <end position="22"/>
    </location>
</feature>
<dbReference type="PROSITE" id="PS51186">
    <property type="entry name" value="GNAT"/>
    <property type="match status" value="1"/>
</dbReference>
<dbReference type="SUPFAM" id="SSF55729">
    <property type="entry name" value="Acyl-CoA N-acyltransferases (Nat)"/>
    <property type="match status" value="1"/>
</dbReference>
<dbReference type="EMBL" id="JACCKX010000001">
    <property type="protein sequence ID" value="NZA01987.1"/>
    <property type="molecule type" value="Genomic_DNA"/>
</dbReference>
<keyword evidence="3" id="KW-0808">Transferase</keyword>
<name>A0A853IWC4_9BURK</name>
<dbReference type="RefSeq" id="WP_180550373.1">
    <property type="nucleotide sequence ID" value="NZ_JACCKX010000001.1"/>
</dbReference>
<dbReference type="PANTHER" id="PTHR43328">
    <property type="entry name" value="ACETYLTRANSFERASE-RELATED"/>
    <property type="match status" value="1"/>
</dbReference>
<organism evidence="3 4">
    <name type="scientific">Ottowia beijingensis</name>
    <dbReference type="NCBI Taxonomy" id="1207057"/>
    <lineage>
        <taxon>Bacteria</taxon>
        <taxon>Pseudomonadati</taxon>
        <taxon>Pseudomonadota</taxon>
        <taxon>Betaproteobacteria</taxon>
        <taxon>Burkholderiales</taxon>
        <taxon>Comamonadaceae</taxon>
        <taxon>Ottowia</taxon>
    </lineage>
</organism>
<evidence type="ECO:0000256" key="1">
    <source>
        <dbReference type="SAM" id="MobiDB-lite"/>
    </source>
</evidence>
<dbReference type="InterPro" id="IPR000182">
    <property type="entry name" value="GNAT_dom"/>
</dbReference>
<gene>
    <name evidence="3" type="ORF">H0I39_09880</name>
</gene>
<evidence type="ECO:0000313" key="3">
    <source>
        <dbReference type="EMBL" id="NZA01987.1"/>
    </source>
</evidence>
<dbReference type="Gene3D" id="3.40.630.30">
    <property type="match status" value="1"/>
</dbReference>
<dbReference type="Proteomes" id="UP000589716">
    <property type="component" value="Unassembled WGS sequence"/>
</dbReference>
<comment type="caution">
    <text evidence="3">The sequence shown here is derived from an EMBL/GenBank/DDBJ whole genome shotgun (WGS) entry which is preliminary data.</text>
</comment>
<evidence type="ECO:0000313" key="4">
    <source>
        <dbReference type="Proteomes" id="UP000589716"/>
    </source>
</evidence>
<dbReference type="AlphaFoldDB" id="A0A853IWC4"/>
<sequence>MPALPCSKQLRHDPDRRPDLHQHPHCTLRPWREGDQDALVRHANHRAVWRNLTGMFPHPYTRADADSWIVTAQADARSLHLAIALDDEVIGGIGAIAGSGIAVATADFGYWLGEALWGRGLASAAVLAFKAHLLRSGRFARLQAGVFAWNPASMRVLEKAGFVREGVLRHSVTKDGALIDSVMYACTAA</sequence>
<proteinExistence type="predicted"/>
<dbReference type="InterPro" id="IPR016181">
    <property type="entry name" value="Acyl_CoA_acyltransferase"/>
</dbReference>
<dbReference type="Pfam" id="PF13302">
    <property type="entry name" value="Acetyltransf_3"/>
    <property type="match status" value="1"/>
</dbReference>
<feature type="region of interest" description="Disordered" evidence="1">
    <location>
        <begin position="1"/>
        <end position="24"/>
    </location>
</feature>
<feature type="domain" description="N-acetyltransferase" evidence="2">
    <location>
        <begin position="26"/>
        <end position="185"/>
    </location>
</feature>
<protein>
    <submittedName>
        <fullName evidence="3">GNAT family N-acetyltransferase</fullName>
    </submittedName>
</protein>
<dbReference type="GO" id="GO:0016747">
    <property type="term" value="F:acyltransferase activity, transferring groups other than amino-acyl groups"/>
    <property type="evidence" value="ECO:0007669"/>
    <property type="project" value="InterPro"/>
</dbReference>
<reference evidence="3 4" key="1">
    <citation type="submission" date="2020-07" db="EMBL/GenBank/DDBJ databases">
        <authorList>
            <person name="Maaloum M."/>
        </authorList>
    </citation>
    <scope>NUCLEOTIDE SEQUENCE [LARGE SCALE GENOMIC DNA]</scope>
    <source>
        <strain evidence="3 4">GCS-AN-3</strain>
    </source>
</reference>
<dbReference type="PANTHER" id="PTHR43328:SF1">
    <property type="entry name" value="N-ACETYLTRANSFERASE DOMAIN-CONTAINING PROTEIN"/>
    <property type="match status" value="1"/>
</dbReference>
<keyword evidence="4" id="KW-1185">Reference proteome</keyword>
<evidence type="ECO:0000259" key="2">
    <source>
        <dbReference type="PROSITE" id="PS51186"/>
    </source>
</evidence>
<accession>A0A853IWC4</accession>